<proteinExistence type="predicted"/>
<organism evidence="2">
    <name type="scientific">Perkinsus marinus (strain ATCC 50983 / TXsc)</name>
    <dbReference type="NCBI Taxonomy" id="423536"/>
    <lineage>
        <taxon>Eukaryota</taxon>
        <taxon>Sar</taxon>
        <taxon>Alveolata</taxon>
        <taxon>Perkinsozoa</taxon>
        <taxon>Perkinsea</taxon>
        <taxon>Perkinsida</taxon>
        <taxon>Perkinsidae</taxon>
        <taxon>Perkinsus</taxon>
    </lineage>
</organism>
<dbReference type="Proteomes" id="UP000007800">
    <property type="component" value="Unassembled WGS sequence"/>
</dbReference>
<reference evidence="1 2" key="1">
    <citation type="submission" date="2008-07" db="EMBL/GenBank/DDBJ databases">
        <authorList>
            <person name="El-Sayed N."/>
            <person name="Caler E."/>
            <person name="Inman J."/>
            <person name="Amedeo P."/>
            <person name="Hass B."/>
            <person name="Wortman J."/>
        </authorList>
    </citation>
    <scope>NUCLEOTIDE SEQUENCE [LARGE SCALE GENOMIC DNA]</scope>
    <source>
        <strain evidence="2">ATCC 50983 / TXsc</strain>
    </source>
</reference>
<feature type="non-terminal residue" evidence="1">
    <location>
        <position position="173"/>
    </location>
</feature>
<gene>
    <name evidence="1" type="ORF">Pmar_PMAR025643</name>
</gene>
<dbReference type="RefSeq" id="XP_002783834.1">
    <property type="nucleotide sequence ID" value="XM_002783788.1"/>
</dbReference>
<evidence type="ECO:0000313" key="1">
    <source>
        <dbReference type="EMBL" id="EER15630.1"/>
    </source>
</evidence>
<dbReference type="EMBL" id="GG673310">
    <property type="protein sequence ID" value="EER15630.1"/>
    <property type="molecule type" value="Genomic_DNA"/>
</dbReference>
<keyword evidence="2" id="KW-1185">Reference proteome</keyword>
<name>C5KIL5_PERM5</name>
<dbReference type="GeneID" id="9046513"/>
<protein>
    <submittedName>
        <fullName evidence="1">Uncharacterized protein</fullName>
    </submittedName>
</protein>
<dbReference type="AlphaFoldDB" id="C5KIL5"/>
<evidence type="ECO:0000313" key="2">
    <source>
        <dbReference type="Proteomes" id="UP000007800"/>
    </source>
</evidence>
<sequence>MVDHALSQNRREVLSTLHRGRVNVLVVTFCSYAALHAARKAFSNSKAVQSLCWPACVKLVGNWLTPVHHLIDDDDDVSTTSEDSDPISIADGQIGIVTTMPVTGVSLPTLEALLRGLGKIWHAFWLPFVARYSLVYACDYLISSSGGDTNSSAELKAQLNRIRYCYYLHSGVA</sequence>
<dbReference type="InParanoid" id="C5KIL5"/>
<accession>C5KIL5</accession>